<sequence length="517" mass="59254">MATEKKIKLLADEYWWGGVVNDGSFMPYGNTDYSRDLRDMDENQASPLLLSSKGRFIWSEQPYTFTFNQDELAINDADGSIIFGQEHQNLATAFKHVSQTYFPPSGTFPDPLAFLAPQYNTWVEMFYEPTQEKVIQYAESILENGFPPGVLILDDNWMIDYGNWEFNKARFPNPKEMIRILHELGFKVMLWVCPYVSPDSPMYRSLSKKGYLLQTENGESVIRQWWNGYSAMIDYSMEAAVEWFHEQLDYLVSSYGIDGFKFDAGEPMISEASDATKHLWRNPFANNDDCEAYAKLGTKYLLSEYRMCWKLGGQSLIQRQRDKAHQWGSKGLIDIIPNGILQGLMGYPYNCPDMIGGGLDGDFNSADFILDKELFVRYAQCSALFPMMQFSLGPWRVLDGEYLEYCKDMMELRKELGHIILELAVESSKTGAPIMRHLDYVFPNAGFELINDQFMLGDHILVAPVLVKGQTRRYVHFPVGTWLGDDGSIVQGPTFEEVDAPISRLPWYREAGFSIHT</sequence>
<dbReference type="SUPFAM" id="SSF51445">
    <property type="entry name" value="(Trans)glycosidases"/>
    <property type="match status" value="1"/>
</dbReference>
<evidence type="ECO:0000256" key="2">
    <source>
        <dbReference type="ARBA" id="ARBA00022801"/>
    </source>
</evidence>
<dbReference type="RefSeq" id="WP_155703892.1">
    <property type="nucleotide sequence ID" value="NZ_CP034235.1"/>
</dbReference>
<accession>A0A6B8RSR0</accession>
<reference evidence="8" key="1">
    <citation type="submission" date="2018-11" db="EMBL/GenBank/DDBJ databases">
        <title>Complete genome sequence of Paenibacillus sp. ML311-T8.</title>
        <authorList>
            <person name="Nam Y.-D."/>
            <person name="Kang J."/>
            <person name="Chung W.-H."/>
            <person name="Park Y.S."/>
        </authorList>
    </citation>
    <scope>NUCLEOTIDE SEQUENCE [LARGE SCALE GENOMIC DNA]</scope>
    <source>
        <strain evidence="8">ML311-T8</strain>
    </source>
</reference>
<feature type="domain" description="Glycosyl hydrolase family 31 C-terminal" evidence="6">
    <location>
        <begin position="431"/>
        <end position="512"/>
    </location>
</feature>
<keyword evidence="2 4" id="KW-0378">Hydrolase</keyword>
<dbReference type="Gene3D" id="2.60.40.1180">
    <property type="entry name" value="Golgi alpha-mannosidase II"/>
    <property type="match status" value="1"/>
</dbReference>
<comment type="similarity">
    <text evidence="1 4">Belongs to the glycosyl hydrolase 31 family.</text>
</comment>
<evidence type="ECO:0000256" key="1">
    <source>
        <dbReference type="ARBA" id="ARBA00007806"/>
    </source>
</evidence>
<dbReference type="InterPro" id="IPR017853">
    <property type="entry name" value="GH"/>
</dbReference>
<gene>
    <name evidence="7" type="ORF">EHS13_29850</name>
</gene>
<dbReference type="Pfam" id="PF21365">
    <property type="entry name" value="Glyco_hydro_31_3rd"/>
    <property type="match status" value="1"/>
</dbReference>
<dbReference type="OrthoDB" id="176168at2"/>
<evidence type="ECO:0000313" key="7">
    <source>
        <dbReference type="EMBL" id="QGQ98782.1"/>
    </source>
</evidence>
<dbReference type="CDD" id="cd06592">
    <property type="entry name" value="GH31_NET37"/>
    <property type="match status" value="1"/>
</dbReference>
<dbReference type="InterPro" id="IPR013780">
    <property type="entry name" value="Glyco_hydro_b"/>
</dbReference>
<feature type="domain" description="Glycoside hydrolase family 31 TIM barrel" evidence="5">
    <location>
        <begin position="125"/>
        <end position="416"/>
    </location>
</feature>
<name>A0A6B8RSR0_9BACL</name>
<dbReference type="InterPro" id="IPR048395">
    <property type="entry name" value="Glyco_hydro_31_C"/>
</dbReference>
<dbReference type="Gene3D" id="3.20.20.80">
    <property type="entry name" value="Glycosidases"/>
    <property type="match status" value="1"/>
</dbReference>
<evidence type="ECO:0000256" key="4">
    <source>
        <dbReference type="RuleBase" id="RU361185"/>
    </source>
</evidence>
<dbReference type="SUPFAM" id="SSF51011">
    <property type="entry name" value="Glycosyl hydrolase domain"/>
    <property type="match status" value="1"/>
</dbReference>
<dbReference type="InterPro" id="IPR000322">
    <property type="entry name" value="Glyco_hydro_31_TIM"/>
</dbReference>
<proteinExistence type="inferred from homology"/>
<dbReference type="Pfam" id="PF01055">
    <property type="entry name" value="Glyco_hydro_31_2nd"/>
    <property type="match status" value="1"/>
</dbReference>
<organism evidence="7 8">
    <name type="scientific">Paenibacillus psychroresistens</name>
    <dbReference type="NCBI Taxonomy" id="1778678"/>
    <lineage>
        <taxon>Bacteria</taxon>
        <taxon>Bacillati</taxon>
        <taxon>Bacillota</taxon>
        <taxon>Bacilli</taxon>
        <taxon>Bacillales</taxon>
        <taxon>Paenibacillaceae</taxon>
        <taxon>Paenibacillus</taxon>
    </lineage>
</organism>
<dbReference type="KEGG" id="ppsc:EHS13_29850"/>
<dbReference type="PANTHER" id="PTHR43053">
    <property type="entry name" value="GLYCOSIDASE FAMILY 31"/>
    <property type="match status" value="1"/>
</dbReference>
<dbReference type="Proteomes" id="UP000426246">
    <property type="component" value="Chromosome"/>
</dbReference>
<dbReference type="GO" id="GO:0005975">
    <property type="term" value="P:carbohydrate metabolic process"/>
    <property type="evidence" value="ECO:0007669"/>
    <property type="project" value="InterPro"/>
</dbReference>
<evidence type="ECO:0000313" key="8">
    <source>
        <dbReference type="Proteomes" id="UP000426246"/>
    </source>
</evidence>
<dbReference type="GO" id="GO:0004553">
    <property type="term" value="F:hydrolase activity, hydrolyzing O-glycosyl compounds"/>
    <property type="evidence" value="ECO:0007669"/>
    <property type="project" value="InterPro"/>
</dbReference>
<keyword evidence="8" id="KW-1185">Reference proteome</keyword>
<dbReference type="AlphaFoldDB" id="A0A6B8RSR0"/>
<keyword evidence="3 4" id="KW-0326">Glycosidase</keyword>
<protein>
    <submittedName>
        <fullName evidence="7">Glycoside hydrolase</fullName>
    </submittedName>
</protein>
<evidence type="ECO:0000259" key="5">
    <source>
        <dbReference type="Pfam" id="PF01055"/>
    </source>
</evidence>
<evidence type="ECO:0000256" key="3">
    <source>
        <dbReference type="ARBA" id="ARBA00023295"/>
    </source>
</evidence>
<dbReference type="EMBL" id="CP034235">
    <property type="protein sequence ID" value="QGQ98782.1"/>
    <property type="molecule type" value="Genomic_DNA"/>
</dbReference>
<evidence type="ECO:0000259" key="6">
    <source>
        <dbReference type="Pfam" id="PF21365"/>
    </source>
</evidence>
<dbReference type="PANTHER" id="PTHR43053:SF4">
    <property type="entry name" value="MYOGENESIS-REGULATING GLYCOSIDASE"/>
    <property type="match status" value="1"/>
</dbReference>
<dbReference type="InterPro" id="IPR050985">
    <property type="entry name" value="Alpha-glycosidase_related"/>
</dbReference>